<sequence>MDLALALRSRKHHVAIMCGLAPKGMVWLKNRITSRVMGNAFPMDSYMGFPVYRGWNFYQGFSAIAEKENPDCVIVQGALYETYEFASWASQAGHRIFFYIHDLSVPLSDRELPDLTRVTFIANSPFTAATIKSRLGLEIPVVPPLILQKAYRVQLTPRYVTMINPRPGKGADIALAIASACPDIRFSFVEAWGKLEPASLAIKKQAQALPNVQWLRSQLDMRKIYSQTRVLLAPSRYKETWGRVITEAQFSGIPTIASDQGAFPETVGPGGIIVPINASTDEWIAALRRLWDCDSDYQ</sequence>
<dbReference type="AlphaFoldDB" id="B9TFX1"/>
<dbReference type="Gene3D" id="3.40.50.2000">
    <property type="entry name" value="Glycogen Phosphorylase B"/>
    <property type="match status" value="2"/>
</dbReference>
<dbReference type="Pfam" id="PF13692">
    <property type="entry name" value="Glyco_trans_1_4"/>
    <property type="match status" value="1"/>
</dbReference>
<keyword evidence="1" id="KW-0328">Glycosyltransferase</keyword>
<dbReference type="GO" id="GO:0016757">
    <property type="term" value="F:glycosyltransferase activity"/>
    <property type="evidence" value="ECO:0000318"/>
    <property type="project" value="GO_Central"/>
</dbReference>
<keyword evidence="2" id="KW-0808">Transferase</keyword>
<evidence type="ECO:0000313" key="3">
    <source>
        <dbReference type="EMBL" id="EEF25243.1"/>
    </source>
</evidence>
<dbReference type="PANTHER" id="PTHR12526">
    <property type="entry name" value="GLYCOSYLTRANSFERASE"/>
    <property type="match status" value="1"/>
</dbReference>
<dbReference type="EMBL" id="EQ980178">
    <property type="protein sequence ID" value="EEF25243.1"/>
    <property type="molecule type" value="Genomic_DNA"/>
</dbReference>
<reference evidence="4" key="1">
    <citation type="journal article" date="2010" name="Nat. Biotechnol.">
        <title>Draft genome sequence of the oilseed species Ricinus communis.</title>
        <authorList>
            <person name="Chan A.P."/>
            <person name="Crabtree J."/>
            <person name="Zhao Q."/>
            <person name="Lorenzi H."/>
            <person name="Orvis J."/>
            <person name="Puiu D."/>
            <person name="Melake-Berhan A."/>
            <person name="Jones K.M."/>
            <person name="Redman J."/>
            <person name="Chen G."/>
            <person name="Cahoon E.B."/>
            <person name="Gedil M."/>
            <person name="Stanke M."/>
            <person name="Haas B.J."/>
            <person name="Wortman J.R."/>
            <person name="Fraser-Liggett C.M."/>
            <person name="Ravel J."/>
            <person name="Rabinowicz P.D."/>
        </authorList>
    </citation>
    <scope>NUCLEOTIDE SEQUENCE [LARGE SCALE GENOMIC DNA]</scope>
    <source>
        <strain evidence="4">cv. Hale</strain>
    </source>
</reference>
<evidence type="ECO:0000256" key="2">
    <source>
        <dbReference type="ARBA" id="ARBA00022679"/>
    </source>
</evidence>
<dbReference type="eggNOG" id="ENOG502RYA1">
    <property type="taxonomic scope" value="Eukaryota"/>
</dbReference>
<dbReference type="Proteomes" id="UP000008311">
    <property type="component" value="Unassembled WGS sequence"/>
</dbReference>
<evidence type="ECO:0000256" key="1">
    <source>
        <dbReference type="ARBA" id="ARBA00022676"/>
    </source>
</evidence>
<protein>
    <submittedName>
        <fullName evidence="3">Glycosyltransferase, putative</fullName>
    </submittedName>
</protein>
<dbReference type="PANTHER" id="PTHR12526:SF510">
    <property type="entry name" value="D-INOSITOL 3-PHOSPHATE GLYCOSYLTRANSFERASE"/>
    <property type="match status" value="1"/>
</dbReference>
<evidence type="ECO:0000313" key="4">
    <source>
        <dbReference type="Proteomes" id="UP000008311"/>
    </source>
</evidence>
<organism evidence="3 4">
    <name type="scientific">Ricinus communis</name>
    <name type="common">Castor bean</name>
    <dbReference type="NCBI Taxonomy" id="3988"/>
    <lineage>
        <taxon>Eukaryota</taxon>
        <taxon>Viridiplantae</taxon>
        <taxon>Streptophyta</taxon>
        <taxon>Embryophyta</taxon>
        <taxon>Tracheophyta</taxon>
        <taxon>Spermatophyta</taxon>
        <taxon>Magnoliopsida</taxon>
        <taxon>eudicotyledons</taxon>
        <taxon>Gunneridae</taxon>
        <taxon>Pentapetalae</taxon>
        <taxon>rosids</taxon>
        <taxon>fabids</taxon>
        <taxon>Malpighiales</taxon>
        <taxon>Euphorbiaceae</taxon>
        <taxon>Acalyphoideae</taxon>
        <taxon>Acalypheae</taxon>
        <taxon>Ricinus</taxon>
    </lineage>
</organism>
<dbReference type="InParanoid" id="B9TFX1"/>
<proteinExistence type="predicted"/>
<gene>
    <name evidence="3" type="ORF">RCOM_1849460</name>
</gene>
<feature type="non-terminal residue" evidence="3">
    <location>
        <position position="298"/>
    </location>
</feature>
<name>B9TFX1_RICCO</name>
<accession>B9TFX1</accession>
<keyword evidence="4" id="KW-1185">Reference proteome</keyword>
<dbReference type="STRING" id="3988.B9TFX1"/>
<dbReference type="SUPFAM" id="SSF53756">
    <property type="entry name" value="UDP-Glycosyltransferase/glycogen phosphorylase"/>
    <property type="match status" value="1"/>
</dbReference>